<accession>A0ABZ0YZX5</accession>
<reference evidence="1 2" key="1">
    <citation type="submission" date="2023-11" db="EMBL/GenBank/DDBJ databases">
        <authorList>
            <person name="Cook R."/>
            <person name="Crisci M."/>
            <person name="Pye H."/>
            <person name="Adriaenssens E."/>
            <person name="Santini J."/>
        </authorList>
    </citation>
    <scope>NUCLEOTIDE SEQUENCE [LARGE SCALE GENOMIC DNA]</scope>
    <source>
        <strain evidence="1">Lak_Megaphage_RVC_AP3_GC26</strain>
    </source>
</reference>
<protein>
    <submittedName>
        <fullName evidence="1">Uncharacterized protein</fullName>
    </submittedName>
</protein>
<proteinExistence type="predicted"/>
<name>A0ABZ0YZX5_9CAUD</name>
<keyword evidence="2" id="KW-1185">Reference proteome</keyword>
<evidence type="ECO:0000313" key="1">
    <source>
        <dbReference type="EMBL" id="WQJ51410.1"/>
    </source>
</evidence>
<dbReference type="EMBL" id="OR769219">
    <property type="protein sequence ID" value="WQJ51410.1"/>
    <property type="molecule type" value="Genomic_DNA"/>
</dbReference>
<sequence>MNKRLYNSIVRGISESLQKSLYEGLFDDVDDILSNDDINSSQLMDDYLKKVILETLCTIDAYHNVEADEDDGLPMIKQNPDNSLQYYIAPYTTYKREKLGPRKRKRYNLNYFYRYILTFDETGGIILDITKFGNKRNFIINDQLYQFICKTPYTISEIKYHLPYNEYTPYTEQWEKIWIIDRTPLSKPKNIPNSFVNNFPEKITPMYSDELKDDMNPSNNSIIDRKWFTSDEMFLTFIQKLVNNQFDISDKEFFVYNQNTIDERRKELLSGNQDKQIEEENDAKLNFSRSILGEKYYQKFNQISQYFQENNIKFYLKTINTFRTCKICLKDTVLNLRRQNGYIFDEIDNIEEPNRVEPFFERQLLYKMFCIMKHEKLNDWKIQQTYDDCINGTVVSYNFYNTSTSYYDINTLPIKFDNKYAIYNLYYVIGKAISDSKPIYELGVKKFDKYPYQNDVTLGPTSILAANEIEKTGNASFNMSTFDYSYLTDQLKTIIDKVCKKYKIK</sequence>
<organism evidence="1 2">
    <name type="scientific">phage Lak_Megaphage_RVC_AP3_GC26</name>
    <dbReference type="NCBI Taxonomy" id="3109225"/>
    <lineage>
        <taxon>Viruses</taxon>
        <taxon>Duplodnaviria</taxon>
        <taxon>Heunggongvirae</taxon>
        <taxon>Uroviricota</taxon>
        <taxon>Caudoviricetes</taxon>
        <taxon>Caudoviricetes code 15 clade</taxon>
    </lineage>
</organism>
<dbReference type="Proteomes" id="UP001348805">
    <property type="component" value="Segment"/>
</dbReference>
<evidence type="ECO:0000313" key="2">
    <source>
        <dbReference type="Proteomes" id="UP001348805"/>
    </source>
</evidence>